<dbReference type="GO" id="GO:0009424">
    <property type="term" value="C:bacterial-type flagellum hook"/>
    <property type="evidence" value="ECO:0007669"/>
    <property type="project" value="InterPro"/>
</dbReference>
<dbReference type="KEGG" id="mes:Meso_0278"/>
<evidence type="ECO:0000256" key="2">
    <source>
        <dbReference type="ARBA" id="ARBA00004613"/>
    </source>
</evidence>
<keyword evidence="9" id="KW-0969">Cilium</keyword>
<evidence type="ECO:0000313" key="9">
    <source>
        <dbReference type="EMBL" id="ABG61682.1"/>
    </source>
</evidence>
<keyword evidence="5" id="KW-0964">Secreted</keyword>
<proteinExistence type="inferred from homology"/>
<name>Q11LP3_CHESB</name>
<dbReference type="InterPro" id="IPR010930">
    <property type="entry name" value="Flg_bb/hook_C_dom"/>
</dbReference>
<keyword evidence="9" id="KW-0282">Flagellum</keyword>
<dbReference type="OrthoDB" id="7181295at2"/>
<dbReference type="SUPFAM" id="SSF64518">
    <property type="entry name" value="Phase 1 flagellin"/>
    <property type="match status" value="1"/>
</dbReference>
<keyword evidence="6" id="KW-0975">Bacterial flagellum</keyword>
<comment type="similarity">
    <text evidence="3">Belongs to the flagella basal body rod proteins family.</text>
</comment>
<dbReference type="Pfam" id="PF22638">
    <property type="entry name" value="FlgK_D1"/>
    <property type="match status" value="1"/>
</dbReference>
<comment type="subcellular location">
    <subcellularLocation>
        <location evidence="1">Bacterial flagellum</location>
    </subcellularLocation>
    <subcellularLocation>
        <location evidence="2">Secreted</location>
    </subcellularLocation>
</comment>
<feature type="domain" description="Flagellar hook-associated protein FlgK helical" evidence="8">
    <location>
        <begin position="96"/>
        <end position="310"/>
    </location>
</feature>
<dbReference type="HOGENOM" id="CLU_012762_3_2_5"/>
<evidence type="ECO:0000256" key="4">
    <source>
        <dbReference type="ARBA" id="ARBA00016244"/>
    </source>
</evidence>
<dbReference type="InterPro" id="IPR002371">
    <property type="entry name" value="FlgK"/>
</dbReference>
<dbReference type="PANTHER" id="PTHR30033">
    <property type="entry name" value="FLAGELLAR HOOK-ASSOCIATED PROTEIN 1"/>
    <property type="match status" value="1"/>
</dbReference>
<dbReference type="EMBL" id="CP000390">
    <property type="protein sequence ID" value="ABG61682.1"/>
    <property type="molecule type" value="Genomic_DNA"/>
</dbReference>
<gene>
    <name evidence="9" type="ordered locus">Meso_0278</name>
</gene>
<dbReference type="STRING" id="266779.Meso_0278"/>
<keyword evidence="9" id="KW-0966">Cell projection</keyword>
<dbReference type="NCBIfam" id="TIGR02492">
    <property type="entry name" value="flgK_ends"/>
    <property type="match status" value="1"/>
</dbReference>
<dbReference type="PANTHER" id="PTHR30033:SF1">
    <property type="entry name" value="FLAGELLAR HOOK-ASSOCIATED PROTEIN 1"/>
    <property type="match status" value="1"/>
</dbReference>
<dbReference type="GO" id="GO:0044780">
    <property type="term" value="P:bacterial-type flagellum assembly"/>
    <property type="evidence" value="ECO:0007669"/>
    <property type="project" value="InterPro"/>
</dbReference>
<sequence>MSLTSALNIAQSALFNTSRQTSIVSRNISEASNPDYARRAASLVSTNSGAQIGDIRRATDEVLFRQNLAAQSSWNGQSFLSRGLDRLQINVNGVDNASSPATALSKLREALQTYAATPSNRTLAENAVEAARQMVLSLNSGTAAIQSFRTDIDQEISASVDDLNRLLAEFETVNTQIVSGTRTGRDVSDMLDRRDALLKQISAYLPVSTITRANNDMVLTTTGGVTLFETVPRPVSFTANNAYAAGTLGNAVYVDGVPLSPGAGGGNTTASGSLAANLQLRDEIAVQMQRQLDEIARGLVSVFAESDPSGTLSDAAGLFTWPGGPALPADGILVDGLAGRISVNPAMDSRAGGDPELLRDGGANGTAYLHNTTGAASYSGLLNSFVERLETPQLFDPATGLGSSQSLFSFSVETIGWLEGLRQQSASGMAAKEALASHTATALANTTGVNIDEEMALLLELEHSYQASARLMSVIDEMLANLMEVAR</sequence>
<evidence type="ECO:0000256" key="3">
    <source>
        <dbReference type="ARBA" id="ARBA00009677"/>
    </source>
</evidence>
<dbReference type="GO" id="GO:0005198">
    <property type="term" value="F:structural molecule activity"/>
    <property type="evidence" value="ECO:0007669"/>
    <property type="project" value="InterPro"/>
</dbReference>
<dbReference type="Pfam" id="PF06429">
    <property type="entry name" value="Flg_bbr_C"/>
    <property type="match status" value="1"/>
</dbReference>
<protein>
    <recommendedName>
        <fullName evidence="4">Flagellar hook-associated protein 1</fullName>
    </recommendedName>
</protein>
<evidence type="ECO:0000256" key="5">
    <source>
        <dbReference type="ARBA" id="ARBA00022525"/>
    </source>
</evidence>
<evidence type="ECO:0000256" key="1">
    <source>
        <dbReference type="ARBA" id="ARBA00004365"/>
    </source>
</evidence>
<feature type="domain" description="Flagellar basal-body/hook protein C-terminal" evidence="7">
    <location>
        <begin position="446"/>
        <end position="483"/>
    </location>
</feature>
<evidence type="ECO:0000256" key="6">
    <source>
        <dbReference type="ARBA" id="ARBA00023143"/>
    </source>
</evidence>
<dbReference type="eggNOG" id="COG1256">
    <property type="taxonomic scope" value="Bacteria"/>
</dbReference>
<accession>Q11LP3</accession>
<dbReference type="AlphaFoldDB" id="Q11LP3"/>
<dbReference type="GO" id="GO:0005576">
    <property type="term" value="C:extracellular region"/>
    <property type="evidence" value="ECO:0007669"/>
    <property type="project" value="UniProtKB-SubCell"/>
</dbReference>
<evidence type="ECO:0000259" key="8">
    <source>
        <dbReference type="Pfam" id="PF22638"/>
    </source>
</evidence>
<reference evidence="9" key="1">
    <citation type="submission" date="2006-06" db="EMBL/GenBank/DDBJ databases">
        <title>Complete sequence of chromosome of Chelativorans sp. BNC1.</title>
        <authorList>
            <consortium name="US DOE Joint Genome Institute"/>
            <person name="Copeland A."/>
            <person name="Lucas S."/>
            <person name="Lapidus A."/>
            <person name="Barry K."/>
            <person name="Detter J.C."/>
            <person name="Glavina del Rio T."/>
            <person name="Hammon N."/>
            <person name="Israni S."/>
            <person name="Dalin E."/>
            <person name="Tice H."/>
            <person name="Pitluck S."/>
            <person name="Chertkov O."/>
            <person name="Brettin T."/>
            <person name="Bruce D."/>
            <person name="Han C."/>
            <person name="Tapia R."/>
            <person name="Gilna P."/>
            <person name="Schmutz J."/>
            <person name="Larimer F."/>
            <person name="Land M."/>
            <person name="Hauser L."/>
            <person name="Kyrpides N."/>
            <person name="Mikhailova N."/>
            <person name="Richardson P."/>
        </authorList>
    </citation>
    <scope>NUCLEOTIDE SEQUENCE</scope>
    <source>
        <strain evidence="9">BNC1</strain>
    </source>
</reference>
<dbReference type="InterPro" id="IPR053927">
    <property type="entry name" value="FlgK_helical"/>
</dbReference>
<organism evidence="9">
    <name type="scientific">Chelativorans sp. (strain BNC1)</name>
    <dbReference type="NCBI Taxonomy" id="266779"/>
    <lineage>
        <taxon>Bacteria</taxon>
        <taxon>Pseudomonadati</taxon>
        <taxon>Pseudomonadota</taxon>
        <taxon>Alphaproteobacteria</taxon>
        <taxon>Hyphomicrobiales</taxon>
        <taxon>Phyllobacteriaceae</taxon>
        <taxon>Chelativorans</taxon>
    </lineage>
</organism>
<evidence type="ECO:0000259" key="7">
    <source>
        <dbReference type="Pfam" id="PF06429"/>
    </source>
</evidence>